<dbReference type="EMBL" id="BMQS01000032">
    <property type="protein sequence ID" value="GGU05064.1"/>
    <property type="molecule type" value="Genomic_DNA"/>
</dbReference>
<name>A0A348B1N6_9CREN</name>
<gene>
    <name evidence="2" type="ORF">GCM10007116_21990</name>
    <name evidence="1" type="ORF">HS1genome_0477</name>
</gene>
<dbReference type="RefSeq" id="WP_126449392.1">
    <property type="nucleotide sequence ID" value="NZ_AP018553.1"/>
</dbReference>
<reference evidence="3" key="2">
    <citation type="submission" date="2018-04" db="EMBL/GenBank/DDBJ databases">
        <title>Complete genome sequence of Sulfodiicoccus acidiphilus strain HS-1.</title>
        <authorList>
            <person name="Sakai H.D."/>
            <person name="Kurosawa N."/>
        </authorList>
    </citation>
    <scope>NUCLEOTIDE SEQUENCE [LARGE SCALE GENOMIC DNA]</scope>
    <source>
        <strain evidence="3">HS-1</strain>
    </source>
</reference>
<dbReference type="EMBL" id="AP018553">
    <property type="protein sequence ID" value="BBD72088.1"/>
    <property type="molecule type" value="Genomic_DNA"/>
</dbReference>
<dbReference type="Proteomes" id="UP000276741">
    <property type="component" value="Chromosome"/>
</dbReference>
<reference evidence="2" key="1">
    <citation type="journal article" date="2014" name="Int. J. Syst. Evol. Microbiol.">
        <title>Complete genome sequence of Corynebacterium casei LMG S-19264T (=DSM 44701T), isolated from a smear-ripened cheese.</title>
        <authorList>
            <consortium name="US DOE Joint Genome Institute (JGI-PGF)"/>
            <person name="Walter F."/>
            <person name="Albersmeier A."/>
            <person name="Kalinowski J."/>
            <person name="Ruckert C."/>
        </authorList>
    </citation>
    <scope>NUCLEOTIDE SEQUENCE</scope>
    <source>
        <strain evidence="2">JCM 31740</strain>
    </source>
</reference>
<sequence length="161" mass="17528">MKLQLVEGRGHPNVRATHRTTFELTRESHLTPRGDCIIAVSADKAAADLDRSFVQELRGGWIWIGLVVGSRVEVVKARGSIDITSSNKVKLIVRRSTFIEPATVGVSADKAAADLDRSFVQELRGGKRLVALLAASQRALEYREFLGVLVDHFPPLGGTLG</sequence>
<dbReference type="InterPro" id="IPR023131">
    <property type="entry name" value="Mth639-like_dom_sf"/>
</dbReference>
<organism evidence="1 3">
    <name type="scientific">Sulfodiicoccus acidiphilus</name>
    <dbReference type="NCBI Taxonomy" id="1670455"/>
    <lineage>
        <taxon>Archaea</taxon>
        <taxon>Thermoproteota</taxon>
        <taxon>Thermoprotei</taxon>
        <taxon>Sulfolobales</taxon>
        <taxon>Sulfolobaceae</taxon>
        <taxon>Sulfodiicoccus</taxon>
    </lineage>
</organism>
<dbReference type="InterPro" id="IPR007171">
    <property type="entry name" value="DUF371"/>
</dbReference>
<evidence type="ECO:0000313" key="2">
    <source>
        <dbReference type="EMBL" id="GGU05064.1"/>
    </source>
</evidence>
<dbReference type="OrthoDB" id="9265at2157"/>
<proteinExistence type="predicted"/>
<dbReference type="GeneID" id="38665983"/>
<reference evidence="2" key="4">
    <citation type="submission" date="2020-09" db="EMBL/GenBank/DDBJ databases">
        <authorList>
            <person name="Sun Q."/>
            <person name="Ohkuma M."/>
        </authorList>
    </citation>
    <scope>NUCLEOTIDE SEQUENCE</scope>
    <source>
        <strain evidence="2">JCM 31740</strain>
    </source>
</reference>
<protein>
    <recommendedName>
        <fullName evidence="4">DUF371 domain-containing protein</fullName>
    </recommendedName>
</protein>
<evidence type="ECO:0000313" key="3">
    <source>
        <dbReference type="Proteomes" id="UP000276741"/>
    </source>
</evidence>
<reference evidence="1" key="3">
    <citation type="journal article" date="2019" name="BMC Res. Notes">
        <title>Complete genome sequence of the Sulfodiicoccus acidiphilus strain HS-1T, the first crenarchaeon that lacks polB3, isolated from an acidic hot spring in Ohwaku-dani, Hakone, Japan.</title>
        <authorList>
            <person name="Sakai H.D."/>
            <person name="Kurosawa N."/>
        </authorList>
    </citation>
    <scope>NUCLEOTIDE SEQUENCE</scope>
    <source>
        <strain evidence="1">HS-1</strain>
    </source>
</reference>
<dbReference type="KEGG" id="sacd:HS1genome_0477"/>
<keyword evidence="3" id="KW-1185">Reference proteome</keyword>
<evidence type="ECO:0008006" key="4">
    <source>
        <dbReference type="Google" id="ProtNLM"/>
    </source>
</evidence>
<dbReference type="Pfam" id="PF04027">
    <property type="entry name" value="DUF371"/>
    <property type="match status" value="1"/>
</dbReference>
<dbReference type="PANTHER" id="PTHR40696:SF1">
    <property type="entry name" value="DUF371 DOMAIN-CONTAINING PROTEIN"/>
    <property type="match status" value="1"/>
</dbReference>
<evidence type="ECO:0000313" key="1">
    <source>
        <dbReference type="EMBL" id="BBD72088.1"/>
    </source>
</evidence>
<dbReference type="Proteomes" id="UP000616143">
    <property type="component" value="Unassembled WGS sequence"/>
</dbReference>
<dbReference type="Gene3D" id="2.60.120.630">
    <property type="entry name" value="mth639 domain like"/>
    <property type="match status" value="1"/>
</dbReference>
<dbReference type="AlphaFoldDB" id="A0A348B1N6"/>
<accession>A0A348B1N6</accession>
<dbReference type="PANTHER" id="PTHR40696">
    <property type="entry name" value="DUF371 FAMILY PROTEIN"/>
    <property type="match status" value="1"/>
</dbReference>